<gene>
    <name evidence="1" type="ORF">CK203_094660</name>
</gene>
<evidence type="ECO:0000313" key="1">
    <source>
        <dbReference type="EMBL" id="RVW23889.1"/>
    </source>
</evidence>
<dbReference type="AlphaFoldDB" id="A0A438CL41"/>
<sequence length="81" mass="8870">MPSVANPSALLNFNRSVVSQSRLPQACKEKGCQAVYFLSGVHVMIGALDHQFEKLGDARLHEMLILVASDVNTCPSKEKDK</sequence>
<proteinExistence type="predicted"/>
<name>A0A438CL41_VITVI</name>
<dbReference type="EMBL" id="QGNW01002184">
    <property type="protein sequence ID" value="RVW23889.1"/>
    <property type="molecule type" value="Genomic_DNA"/>
</dbReference>
<dbReference type="Proteomes" id="UP000288805">
    <property type="component" value="Unassembled WGS sequence"/>
</dbReference>
<evidence type="ECO:0000313" key="2">
    <source>
        <dbReference type="Proteomes" id="UP000288805"/>
    </source>
</evidence>
<organism evidence="1 2">
    <name type="scientific">Vitis vinifera</name>
    <name type="common">Grape</name>
    <dbReference type="NCBI Taxonomy" id="29760"/>
    <lineage>
        <taxon>Eukaryota</taxon>
        <taxon>Viridiplantae</taxon>
        <taxon>Streptophyta</taxon>
        <taxon>Embryophyta</taxon>
        <taxon>Tracheophyta</taxon>
        <taxon>Spermatophyta</taxon>
        <taxon>Magnoliopsida</taxon>
        <taxon>eudicotyledons</taxon>
        <taxon>Gunneridae</taxon>
        <taxon>Pentapetalae</taxon>
        <taxon>rosids</taxon>
        <taxon>Vitales</taxon>
        <taxon>Vitaceae</taxon>
        <taxon>Viteae</taxon>
        <taxon>Vitis</taxon>
    </lineage>
</organism>
<accession>A0A438CL41</accession>
<protein>
    <submittedName>
        <fullName evidence="1">Uncharacterized protein</fullName>
    </submittedName>
</protein>
<reference evidence="1 2" key="1">
    <citation type="journal article" date="2018" name="PLoS Genet.">
        <title>Population sequencing reveals clonal diversity and ancestral inbreeding in the grapevine cultivar Chardonnay.</title>
        <authorList>
            <person name="Roach M.J."/>
            <person name="Johnson D.L."/>
            <person name="Bohlmann J."/>
            <person name="van Vuuren H.J."/>
            <person name="Jones S.J."/>
            <person name="Pretorius I.S."/>
            <person name="Schmidt S.A."/>
            <person name="Borneman A.R."/>
        </authorList>
    </citation>
    <scope>NUCLEOTIDE SEQUENCE [LARGE SCALE GENOMIC DNA]</scope>
    <source>
        <strain evidence="2">cv. Chardonnay</strain>
        <tissue evidence="1">Leaf</tissue>
    </source>
</reference>
<comment type="caution">
    <text evidence="1">The sequence shown here is derived from an EMBL/GenBank/DDBJ whole genome shotgun (WGS) entry which is preliminary data.</text>
</comment>